<keyword evidence="8 18" id="KW-0418">Kinase</keyword>
<dbReference type="AlphaFoldDB" id="A0A1V9Z7C8"/>
<dbReference type="Gene3D" id="1.10.510.10">
    <property type="entry name" value="Transferase(Phosphotransferase) domain 1"/>
    <property type="match status" value="1"/>
</dbReference>
<evidence type="ECO:0000313" key="18">
    <source>
        <dbReference type="EMBL" id="OQR93750.1"/>
    </source>
</evidence>
<dbReference type="OrthoDB" id="193931at2759"/>
<evidence type="ECO:0000256" key="16">
    <source>
        <dbReference type="SAM" id="MobiDB-lite"/>
    </source>
</evidence>
<feature type="region of interest" description="Disordered" evidence="16">
    <location>
        <begin position="341"/>
        <end position="381"/>
    </location>
</feature>
<evidence type="ECO:0000256" key="5">
    <source>
        <dbReference type="ARBA" id="ARBA00022723"/>
    </source>
</evidence>
<comment type="cofactor">
    <cofactor evidence="1">
        <name>Mg(2+)</name>
        <dbReference type="ChEBI" id="CHEBI:18420"/>
    </cofactor>
</comment>
<proteinExistence type="inferred from homology"/>
<dbReference type="InterPro" id="IPR008271">
    <property type="entry name" value="Ser/Thr_kinase_AS"/>
</dbReference>
<keyword evidence="10 14" id="KW-0067">ATP-binding</keyword>
<gene>
    <name evidence="18" type="ORF">THRCLA_08352</name>
</gene>
<evidence type="ECO:0000256" key="9">
    <source>
        <dbReference type="ARBA" id="ARBA00022837"/>
    </source>
</evidence>
<dbReference type="GO" id="GO:0005524">
    <property type="term" value="F:ATP binding"/>
    <property type="evidence" value="ECO:0007669"/>
    <property type="project" value="UniProtKB-UniRule"/>
</dbReference>
<comment type="catalytic activity">
    <reaction evidence="12">
        <text>L-threonyl-[protein] + ATP = O-phospho-L-threonyl-[protein] + ADP + H(+)</text>
        <dbReference type="Rhea" id="RHEA:46608"/>
        <dbReference type="Rhea" id="RHEA-COMP:11060"/>
        <dbReference type="Rhea" id="RHEA-COMP:11605"/>
        <dbReference type="ChEBI" id="CHEBI:15378"/>
        <dbReference type="ChEBI" id="CHEBI:30013"/>
        <dbReference type="ChEBI" id="CHEBI:30616"/>
        <dbReference type="ChEBI" id="CHEBI:61977"/>
        <dbReference type="ChEBI" id="CHEBI:456216"/>
        <dbReference type="EC" id="2.7.11.1"/>
    </reaction>
</comment>
<keyword evidence="5" id="KW-0479">Metal-binding</keyword>
<organism evidence="18 19">
    <name type="scientific">Thraustotheca clavata</name>
    <dbReference type="NCBI Taxonomy" id="74557"/>
    <lineage>
        <taxon>Eukaryota</taxon>
        <taxon>Sar</taxon>
        <taxon>Stramenopiles</taxon>
        <taxon>Oomycota</taxon>
        <taxon>Saprolegniomycetes</taxon>
        <taxon>Saprolegniales</taxon>
        <taxon>Achlyaceae</taxon>
        <taxon>Thraustotheca</taxon>
    </lineage>
</organism>
<feature type="compositionally biased region" description="Low complexity" evidence="16">
    <location>
        <begin position="1"/>
        <end position="32"/>
    </location>
</feature>
<comment type="caution">
    <text evidence="18">The sequence shown here is derived from an EMBL/GenBank/DDBJ whole genome shotgun (WGS) entry which is preliminary data.</text>
</comment>
<evidence type="ECO:0000256" key="3">
    <source>
        <dbReference type="ARBA" id="ARBA00022527"/>
    </source>
</evidence>
<dbReference type="FunFam" id="3.30.200.20:FF:000315">
    <property type="entry name" value="Calcium-dependent protein kinase 3"/>
    <property type="match status" value="1"/>
</dbReference>
<dbReference type="InterPro" id="IPR017441">
    <property type="entry name" value="Protein_kinase_ATP_BS"/>
</dbReference>
<dbReference type="GO" id="GO:0046872">
    <property type="term" value="F:metal ion binding"/>
    <property type="evidence" value="ECO:0007669"/>
    <property type="project" value="UniProtKB-KW"/>
</dbReference>
<evidence type="ECO:0000256" key="14">
    <source>
        <dbReference type="PROSITE-ProRule" id="PRU10141"/>
    </source>
</evidence>
<evidence type="ECO:0000256" key="8">
    <source>
        <dbReference type="ARBA" id="ARBA00022777"/>
    </source>
</evidence>
<feature type="region of interest" description="Disordered" evidence="16">
    <location>
        <begin position="1"/>
        <end position="33"/>
    </location>
</feature>
<dbReference type="PROSITE" id="PS50011">
    <property type="entry name" value="PROTEIN_KINASE_DOM"/>
    <property type="match status" value="1"/>
</dbReference>
<dbReference type="Pfam" id="PF00069">
    <property type="entry name" value="Pkinase"/>
    <property type="match status" value="1"/>
</dbReference>
<dbReference type="EMBL" id="JNBS01002233">
    <property type="protein sequence ID" value="OQR93750.1"/>
    <property type="molecule type" value="Genomic_DNA"/>
</dbReference>
<dbReference type="PROSITE" id="PS00107">
    <property type="entry name" value="PROTEIN_KINASE_ATP"/>
    <property type="match status" value="1"/>
</dbReference>
<evidence type="ECO:0000256" key="4">
    <source>
        <dbReference type="ARBA" id="ARBA00022679"/>
    </source>
</evidence>
<dbReference type="Gene3D" id="6.10.140.620">
    <property type="match status" value="1"/>
</dbReference>
<evidence type="ECO:0000256" key="7">
    <source>
        <dbReference type="ARBA" id="ARBA00022741"/>
    </source>
</evidence>
<evidence type="ECO:0000256" key="12">
    <source>
        <dbReference type="ARBA" id="ARBA00047899"/>
    </source>
</evidence>
<reference evidence="18 19" key="1">
    <citation type="journal article" date="2014" name="Genome Biol. Evol.">
        <title>The secreted proteins of Achlya hypogyna and Thraustotheca clavata identify the ancestral oomycete secretome and reveal gene acquisitions by horizontal gene transfer.</title>
        <authorList>
            <person name="Misner I."/>
            <person name="Blouin N."/>
            <person name="Leonard G."/>
            <person name="Richards T.A."/>
            <person name="Lane C.E."/>
        </authorList>
    </citation>
    <scope>NUCLEOTIDE SEQUENCE [LARGE SCALE GENOMIC DNA]</scope>
    <source>
        <strain evidence="18 19">ATCC 34112</strain>
    </source>
</reference>
<dbReference type="Gene3D" id="3.30.200.20">
    <property type="entry name" value="Phosphorylase Kinase, domain 1"/>
    <property type="match status" value="1"/>
</dbReference>
<evidence type="ECO:0000256" key="10">
    <source>
        <dbReference type="ARBA" id="ARBA00022840"/>
    </source>
</evidence>
<evidence type="ECO:0000256" key="6">
    <source>
        <dbReference type="ARBA" id="ARBA00022737"/>
    </source>
</evidence>
<keyword evidence="6" id="KW-0677">Repeat</keyword>
<evidence type="ECO:0000256" key="2">
    <source>
        <dbReference type="ARBA" id="ARBA00012513"/>
    </source>
</evidence>
<dbReference type="InterPro" id="IPR000719">
    <property type="entry name" value="Prot_kinase_dom"/>
</dbReference>
<evidence type="ECO:0000256" key="15">
    <source>
        <dbReference type="RuleBase" id="RU000304"/>
    </source>
</evidence>
<keyword evidence="9" id="KW-0106">Calcium</keyword>
<comment type="similarity">
    <text evidence="11">Belongs to the protein kinase superfamily. Ser/Thr protein kinase family. CDPK subfamily.</text>
</comment>
<dbReference type="SMART" id="SM00220">
    <property type="entry name" value="S_TKc"/>
    <property type="match status" value="1"/>
</dbReference>
<dbReference type="PROSITE" id="PS00108">
    <property type="entry name" value="PROTEIN_KINASE_ST"/>
    <property type="match status" value="1"/>
</dbReference>
<name>A0A1V9Z7C8_9STRA</name>
<keyword evidence="4" id="KW-0808">Transferase</keyword>
<evidence type="ECO:0000256" key="1">
    <source>
        <dbReference type="ARBA" id="ARBA00001946"/>
    </source>
</evidence>
<dbReference type="InterPro" id="IPR011009">
    <property type="entry name" value="Kinase-like_dom_sf"/>
</dbReference>
<keyword evidence="19" id="KW-1185">Reference proteome</keyword>
<keyword evidence="7 14" id="KW-0547">Nucleotide-binding</keyword>
<evidence type="ECO:0000259" key="17">
    <source>
        <dbReference type="PROSITE" id="PS50011"/>
    </source>
</evidence>
<evidence type="ECO:0000256" key="11">
    <source>
        <dbReference type="ARBA" id="ARBA00024334"/>
    </source>
</evidence>
<evidence type="ECO:0000256" key="13">
    <source>
        <dbReference type="ARBA" id="ARBA00048679"/>
    </source>
</evidence>
<evidence type="ECO:0000313" key="19">
    <source>
        <dbReference type="Proteomes" id="UP000243217"/>
    </source>
</evidence>
<dbReference type="Proteomes" id="UP000243217">
    <property type="component" value="Unassembled WGS sequence"/>
</dbReference>
<feature type="domain" description="Protein kinase" evidence="17">
    <location>
        <begin position="43"/>
        <end position="299"/>
    </location>
</feature>
<feature type="binding site" evidence="14">
    <location>
        <position position="76"/>
    </location>
    <ligand>
        <name>ATP</name>
        <dbReference type="ChEBI" id="CHEBI:30616"/>
    </ligand>
</feature>
<dbReference type="EC" id="2.7.11.1" evidence="2"/>
<dbReference type="STRING" id="74557.A0A1V9Z7C8"/>
<dbReference type="CDD" id="cd05117">
    <property type="entry name" value="STKc_CAMK"/>
    <property type="match status" value="1"/>
</dbReference>
<dbReference type="GO" id="GO:0004674">
    <property type="term" value="F:protein serine/threonine kinase activity"/>
    <property type="evidence" value="ECO:0007669"/>
    <property type="project" value="UniProtKB-KW"/>
</dbReference>
<dbReference type="SUPFAM" id="SSF56112">
    <property type="entry name" value="Protein kinase-like (PK-like)"/>
    <property type="match status" value="1"/>
</dbReference>
<protein>
    <recommendedName>
        <fullName evidence="2">non-specific serine/threonine protein kinase</fullName>
        <ecNumber evidence="2">2.7.11.1</ecNumber>
    </recommendedName>
</protein>
<sequence length="381" mass="41896">MGCVKSTPIPNAPAAAATSTTTAAASKAPPATEGETKRFNAVYTLGKKLGEGTFSVVKEGTHKETGKKYAIKCIKKQGLTQEDLDALHEEISILKKMDHPNIMTLYDVFSEQSDYYLVTEIMEGGELFDRIVEKTYYTEKEARDLVLILLNAIKYCHDRGVVHRDLKPENLLLTSKSDDAFIKIADFGFAKQDFSASLTTACGTPGYVAPEILKGESYGKTVDIWSIGVITFILLCGYPPFHDENQKRLFNAIKIGAFKFESPYWDSVSAEAKDFISKMLVVNPAERFTADQLLEHVWLTGTEVSTVPLTQAMEQLKKYNARRKFKAAVRTVQVTSALKKAMGGSSSVEDKPAAEGEAVEDIQLEVTETPAAAPVTEQPKA</sequence>
<dbReference type="PANTHER" id="PTHR24347">
    <property type="entry name" value="SERINE/THREONINE-PROTEIN KINASE"/>
    <property type="match status" value="1"/>
</dbReference>
<dbReference type="FunFam" id="1.10.510.10:FF:000026">
    <property type="entry name" value="Calcium/calmodulin-dependent protein kinase type 1"/>
    <property type="match status" value="1"/>
</dbReference>
<keyword evidence="3 15" id="KW-0723">Serine/threonine-protein kinase</keyword>
<accession>A0A1V9Z7C8</accession>
<comment type="catalytic activity">
    <reaction evidence="13">
        <text>L-seryl-[protein] + ATP = O-phospho-L-seryl-[protein] + ADP + H(+)</text>
        <dbReference type="Rhea" id="RHEA:17989"/>
        <dbReference type="Rhea" id="RHEA-COMP:9863"/>
        <dbReference type="Rhea" id="RHEA-COMP:11604"/>
        <dbReference type="ChEBI" id="CHEBI:15378"/>
        <dbReference type="ChEBI" id="CHEBI:29999"/>
        <dbReference type="ChEBI" id="CHEBI:30616"/>
        <dbReference type="ChEBI" id="CHEBI:83421"/>
        <dbReference type="ChEBI" id="CHEBI:456216"/>
        <dbReference type="EC" id="2.7.11.1"/>
    </reaction>
</comment>